<dbReference type="GO" id="GO:0005524">
    <property type="term" value="F:ATP binding"/>
    <property type="evidence" value="ECO:0007669"/>
    <property type="project" value="InterPro"/>
</dbReference>
<keyword evidence="8 10" id="KW-0238">DNA-binding</keyword>
<dbReference type="PANTHER" id="PTHR10848">
    <property type="entry name" value="MEIOTIC RECOMBINATION PROTEIN SPO11"/>
    <property type="match status" value="1"/>
</dbReference>
<dbReference type="GO" id="GO:0007131">
    <property type="term" value="P:reciprocal meiotic recombination"/>
    <property type="evidence" value="ECO:0007669"/>
    <property type="project" value="TreeGrafter"/>
</dbReference>
<sequence>MESGRYRRISDCPMAFYAATKPAIKVLTRIIRPWMLSTMNEVSSTTNTSGQEAPAIDSQESIGASSVSYETISVVSAIGNGALTRVESLLEAIVDAVIAGNEISIPYRSASLSRPGAMPAAEALSQPHGARRSVRWAADVRFPGRTIQEAKRFEALLCILELSRQALVSGSLITKRNIYYQNPDLFGSQAAVDLMVDNLALTLGVGRGDLNIVATAKGLISGPMMLINRDGSAIDCGLSHNTGMLLPSINEVRSIGFHAVQWVLVIEKEATFRTLAAAQYAKSSQAGHGVLITAKGYPDLATRKFLSVLQSMRPKVAIFGLVDFDPDGISILRTYQNGSRRLEHENEATVHSLRWLGVRSCDLLSSEEIPGFQDEEDQESQPAAGQAFSQFHEDSGGEPLTKRPRLSTTQNPSETVSLLSLRDRRKAGNILRAIWSVEEPPKDEKEHAEELQRMLMLNIKAEIQAVDNYGDLSTWLDDKLCVGMGADQ</sequence>
<evidence type="ECO:0000256" key="9">
    <source>
        <dbReference type="ARBA" id="ARBA00023235"/>
    </source>
</evidence>
<dbReference type="InterPro" id="IPR036388">
    <property type="entry name" value="WH-like_DNA-bd_sf"/>
</dbReference>
<dbReference type="GO" id="GO:0000706">
    <property type="term" value="P:meiotic DNA double-strand break processing"/>
    <property type="evidence" value="ECO:0007669"/>
    <property type="project" value="TreeGrafter"/>
</dbReference>
<evidence type="ECO:0000256" key="10">
    <source>
        <dbReference type="PROSITE-ProRule" id="PRU01385"/>
    </source>
</evidence>
<dbReference type="GO" id="GO:0000228">
    <property type="term" value="C:nuclear chromosome"/>
    <property type="evidence" value="ECO:0007669"/>
    <property type="project" value="TreeGrafter"/>
</dbReference>
<evidence type="ECO:0000256" key="1">
    <source>
        <dbReference type="ARBA" id="ARBA00000185"/>
    </source>
</evidence>
<dbReference type="Gene3D" id="1.10.10.10">
    <property type="entry name" value="Winged helix-like DNA-binding domain superfamily/Winged helix DNA-binding domain"/>
    <property type="match status" value="1"/>
</dbReference>
<accession>A0AAN7AXF2</accession>
<feature type="active site" description="O-(5'-phospho-DNA)-tyrosine intermediate" evidence="10">
    <location>
        <position position="180"/>
    </location>
</feature>
<comment type="catalytic activity">
    <reaction evidence="1 10">
        <text>ATP-dependent breakage, passage and rejoining of double-stranded DNA.</text>
        <dbReference type="EC" id="5.6.2.2"/>
    </reaction>
</comment>
<dbReference type="EMBL" id="MU863901">
    <property type="protein sequence ID" value="KAK4202027.1"/>
    <property type="molecule type" value="Genomic_DNA"/>
</dbReference>
<dbReference type="SUPFAM" id="SSF56726">
    <property type="entry name" value="DNA topoisomerase IV, alpha subunit"/>
    <property type="match status" value="1"/>
</dbReference>
<comment type="cofactor">
    <cofactor evidence="2">
        <name>Mg(2+)</name>
        <dbReference type="ChEBI" id="CHEBI:18420"/>
    </cofactor>
</comment>
<organism evidence="14 15">
    <name type="scientific">Triangularia verruculosa</name>
    <dbReference type="NCBI Taxonomy" id="2587418"/>
    <lineage>
        <taxon>Eukaryota</taxon>
        <taxon>Fungi</taxon>
        <taxon>Dikarya</taxon>
        <taxon>Ascomycota</taxon>
        <taxon>Pezizomycotina</taxon>
        <taxon>Sordariomycetes</taxon>
        <taxon>Sordariomycetidae</taxon>
        <taxon>Sordariales</taxon>
        <taxon>Podosporaceae</taxon>
        <taxon>Triangularia</taxon>
    </lineage>
</organism>
<evidence type="ECO:0000259" key="12">
    <source>
        <dbReference type="Pfam" id="PF04406"/>
    </source>
</evidence>
<dbReference type="AlphaFoldDB" id="A0AAN7AXF2"/>
<dbReference type="PROSITE" id="PS52041">
    <property type="entry name" value="TOPO_IIB"/>
    <property type="match status" value="1"/>
</dbReference>
<comment type="caution">
    <text evidence="14">The sequence shown here is derived from an EMBL/GenBank/DDBJ whole genome shotgun (WGS) entry which is preliminary data.</text>
</comment>
<reference evidence="14" key="2">
    <citation type="submission" date="2023-05" db="EMBL/GenBank/DDBJ databases">
        <authorList>
            <consortium name="Lawrence Berkeley National Laboratory"/>
            <person name="Steindorff A."/>
            <person name="Hensen N."/>
            <person name="Bonometti L."/>
            <person name="Westerberg I."/>
            <person name="Brannstrom I.O."/>
            <person name="Guillou S."/>
            <person name="Cros-Aarteil S."/>
            <person name="Calhoun S."/>
            <person name="Haridas S."/>
            <person name="Kuo A."/>
            <person name="Mondo S."/>
            <person name="Pangilinan J."/>
            <person name="Riley R."/>
            <person name="Labutti K."/>
            <person name="Andreopoulos B."/>
            <person name="Lipzen A."/>
            <person name="Chen C."/>
            <person name="Yanf M."/>
            <person name="Daum C."/>
            <person name="Ng V."/>
            <person name="Clum A."/>
            <person name="Ohm R."/>
            <person name="Martin F."/>
            <person name="Silar P."/>
            <person name="Natvig D."/>
            <person name="Lalanne C."/>
            <person name="Gautier V."/>
            <person name="Ament-Velasquez S.L."/>
            <person name="Kruys A."/>
            <person name="Hutchinson M.I."/>
            <person name="Powell A.J."/>
            <person name="Barry K."/>
            <person name="Miller A.N."/>
            <person name="Grigoriev I.V."/>
            <person name="Debuchy R."/>
            <person name="Gladieux P."/>
            <person name="Thoren M.H."/>
            <person name="Johannesson H."/>
        </authorList>
    </citation>
    <scope>NUCLEOTIDE SEQUENCE</scope>
    <source>
        <strain evidence="14">CBS 315.58</strain>
    </source>
</reference>
<dbReference type="Gene3D" id="3.40.1360.10">
    <property type="match status" value="1"/>
</dbReference>
<gene>
    <name evidence="14" type="ORF">QBC40DRAFT_338676</name>
</gene>
<keyword evidence="7 10" id="KW-0799">Topoisomerase</keyword>
<dbReference type="EC" id="5.6.2.2" evidence="4"/>
<evidence type="ECO:0000256" key="6">
    <source>
        <dbReference type="ARBA" id="ARBA00022842"/>
    </source>
</evidence>
<dbReference type="CDD" id="cd00223">
    <property type="entry name" value="TOPRIM_TopoIIB_SPO"/>
    <property type="match status" value="1"/>
</dbReference>
<proteinExistence type="inferred from homology"/>
<evidence type="ECO:0000313" key="14">
    <source>
        <dbReference type="EMBL" id="KAK4202027.1"/>
    </source>
</evidence>
<keyword evidence="9 10" id="KW-0413">Isomerase</keyword>
<dbReference type="GO" id="GO:0003918">
    <property type="term" value="F:DNA topoisomerase type II (double strand cut, ATP-hydrolyzing) activity"/>
    <property type="evidence" value="ECO:0007669"/>
    <property type="project" value="UniProtKB-UniRule"/>
</dbReference>
<evidence type="ECO:0000256" key="7">
    <source>
        <dbReference type="ARBA" id="ARBA00023029"/>
    </source>
</evidence>
<reference evidence="14" key="1">
    <citation type="journal article" date="2023" name="Mol. Phylogenet. Evol.">
        <title>Genome-scale phylogeny and comparative genomics of the fungal order Sordariales.</title>
        <authorList>
            <person name="Hensen N."/>
            <person name="Bonometti L."/>
            <person name="Westerberg I."/>
            <person name="Brannstrom I.O."/>
            <person name="Guillou S."/>
            <person name="Cros-Aarteil S."/>
            <person name="Calhoun S."/>
            <person name="Haridas S."/>
            <person name="Kuo A."/>
            <person name="Mondo S."/>
            <person name="Pangilinan J."/>
            <person name="Riley R."/>
            <person name="LaButti K."/>
            <person name="Andreopoulos B."/>
            <person name="Lipzen A."/>
            <person name="Chen C."/>
            <person name="Yan M."/>
            <person name="Daum C."/>
            <person name="Ng V."/>
            <person name="Clum A."/>
            <person name="Steindorff A."/>
            <person name="Ohm R.A."/>
            <person name="Martin F."/>
            <person name="Silar P."/>
            <person name="Natvig D.O."/>
            <person name="Lalanne C."/>
            <person name="Gautier V."/>
            <person name="Ament-Velasquez S.L."/>
            <person name="Kruys A."/>
            <person name="Hutchinson M.I."/>
            <person name="Powell A.J."/>
            <person name="Barry K."/>
            <person name="Miller A.N."/>
            <person name="Grigoriev I.V."/>
            <person name="Debuchy R."/>
            <person name="Gladieux P."/>
            <person name="Hiltunen Thoren M."/>
            <person name="Johannesson H."/>
        </authorList>
    </citation>
    <scope>NUCLEOTIDE SEQUENCE</scope>
    <source>
        <strain evidence="14">CBS 315.58</strain>
    </source>
</reference>
<dbReference type="Proteomes" id="UP001303160">
    <property type="component" value="Unassembled WGS sequence"/>
</dbReference>
<evidence type="ECO:0000256" key="4">
    <source>
        <dbReference type="ARBA" id="ARBA00012895"/>
    </source>
</evidence>
<evidence type="ECO:0000256" key="11">
    <source>
        <dbReference type="SAM" id="MobiDB-lite"/>
    </source>
</evidence>
<evidence type="ECO:0000256" key="3">
    <source>
        <dbReference type="ARBA" id="ARBA00006559"/>
    </source>
</evidence>
<evidence type="ECO:0000256" key="5">
    <source>
        <dbReference type="ARBA" id="ARBA00022723"/>
    </source>
</evidence>
<keyword evidence="15" id="KW-1185">Reference proteome</keyword>
<dbReference type="Pfam" id="PF04406">
    <property type="entry name" value="TP6A_N"/>
    <property type="match status" value="1"/>
</dbReference>
<dbReference type="PRINTS" id="PR01550">
    <property type="entry name" value="TOP6AFAMILY"/>
</dbReference>
<dbReference type="InterPro" id="IPR036078">
    <property type="entry name" value="Spo11/TopoVI_A_sf"/>
</dbReference>
<dbReference type="Pfam" id="PF21180">
    <property type="entry name" value="TOP6A-Spo11_Toprim"/>
    <property type="match status" value="1"/>
</dbReference>
<keyword evidence="6" id="KW-0460">Magnesium</keyword>
<dbReference type="PANTHER" id="PTHR10848:SF0">
    <property type="entry name" value="MEIOTIC RECOMBINATION PROTEIN SPO11"/>
    <property type="match status" value="1"/>
</dbReference>
<name>A0AAN7AXF2_9PEZI</name>
<evidence type="ECO:0000259" key="13">
    <source>
        <dbReference type="Pfam" id="PF21180"/>
    </source>
</evidence>
<comment type="similarity">
    <text evidence="3 10">Belongs to the TOP6A family.</text>
</comment>
<feature type="domain" description="Spo11/DNA topoisomerase VI subunit A N-terminal" evidence="12">
    <location>
        <begin position="151"/>
        <end position="212"/>
    </location>
</feature>
<feature type="domain" description="Topoisomerase 6 subunit A/Spo11 TOPRIM" evidence="13">
    <location>
        <begin position="262"/>
        <end position="366"/>
    </location>
</feature>
<dbReference type="GO" id="GO:0003677">
    <property type="term" value="F:DNA binding"/>
    <property type="evidence" value="ECO:0007669"/>
    <property type="project" value="UniProtKB-UniRule"/>
</dbReference>
<feature type="region of interest" description="Disordered" evidence="11">
    <location>
        <begin position="390"/>
        <end position="417"/>
    </location>
</feature>
<keyword evidence="5" id="KW-0479">Metal-binding</keyword>
<evidence type="ECO:0000313" key="15">
    <source>
        <dbReference type="Proteomes" id="UP001303160"/>
    </source>
</evidence>
<dbReference type="GO" id="GO:0042138">
    <property type="term" value="P:meiotic DNA double-strand break formation"/>
    <property type="evidence" value="ECO:0007669"/>
    <property type="project" value="TreeGrafter"/>
</dbReference>
<protein>
    <recommendedName>
        <fullName evidence="4">DNA topoisomerase (ATP-hydrolyzing)</fullName>
        <ecNumber evidence="4">5.6.2.2</ecNumber>
    </recommendedName>
</protein>
<evidence type="ECO:0000256" key="8">
    <source>
        <dbReference type="ARBA" id="ARBA00023125"/>
    </source>
</evidence>
<dbReference type="InterPro" id="IPR034136">
    <property type="entry name" value="TOPRIM_Topo6A/Spo11"/>
</dbReference>
<dbReference type="GO" id="GO:0046872">
    <property type="term" value="F:metal ion binding"/>
    <property type="evidence" value="ECO:0007669"/>
    <property type="project" value="UniProtKB-KW"/>
</dbReference>
<evidence type="ECO:0000256" key="2">
    <source>
        <dbReference type="ARBA" id="ARBA00001946"/>
    </source>
</evidence>
<dbReference type="InterPro" id="IPR013049">
    <property type="entry name" value="Spo11/TopoVI_A_N"/>
</dbReference>
<feature type="compositionally biased region" description="Polar residues" evidence="11">
    <location>
        <begin position="406"/>
        <end position="417"/>
    </location>
</feature>
<dbReference type="InterPro" id="IPR002815">
    <property type="entry name" value="Spo11/TopoVI_A"/>
</dbReference>